<gene>
    <name evidence="8" type="ORF">GPECTOR_11g125</name>
</gene>
<sequence length="665" mass="67423">MAAVEGDSVKDGASQSPRGDQRPGSSVAEVLRLKDIIKMRDKELDDARKEVMALKASLNTKDRELANMAKEMAALKVEKRKLETQVGGLVRRGDKEQSMPVILAQEKAAAAAAAASNGNAAKANGLVPKAEEVASEQLAAPAATASGPTSAAVLYGGTSSRASNSGGGSSNPVPGSEEVAALQADLRMARMDGEKAQENVKALENVLRAKDKQIAMLQRKADETDVIRAKCYEFENKTLGLQKQLEDLRAQGKSSADMLRGRDVDKSRVLAELEKTKQALELSQDAVARSSAALKASEVRCAALETEVGTLVSQLARTSVVAQRVAVAEVKAGCKDEGMVHVTRHLEEVRFMGGEIGRLQERIGQLERELAAANDGKVPGRRLSAVGASILGSPGSPARRISQPNSRPSSRPSSAPRRPFTSASSASTTTIGGGGAVRPNSAPRSRSAVRASTNSIPAGAAAAVAAAAGEKPATSAAAGAARGTGLALSTVRSSFSGALRRSPRPQPWETPSPSKAAAGAVASNPSSGSPKAATTPPSGSKPSVTGVAPTGGAPQIKAHPLTGVVRPASAGSKPAAAKTTPQPAKASSIKSKGLPMTGASPVKSPKATGTVAAGAAQQLAVEGSAPVDAPQEPVEAPATPTADVPGAATAEAPVVAQAGEDAAAL</sequence>
<feature type="compositionally biased region" description="Low complexity" evidence="7">
    <location>
        <begin position="644"/>
        <end position="659"/>
    </location>
</feature>
<name>A0A150GPB1_GONPE</name>
<evidence type="ECO:0000256" key="6">
    <source>
        <dbReference type="SAM" id="Coils"/>
    </source>
</evidence>
<accession>A0A150GPB1</accession>
<feature type="compositionally biased region" description="Low complexity" evidence="7">
    <location>
        <begin position="437"/>
        <end position="453"/>
    </location>
</feature>
<dbReference type="GO" id="GO:0008017">
    <property type="term" value="F:microtubule binding"/>
    <property type="evidence" value="ECO:0007669"/>
    <property type="project" value="InterPro"/>
</dbReference>
<dbReference type="GO" id="GO:0005856">
    <property type="term" value="C:cytoskeleton"/>
    <property type="evidence" value="ECO:0007669"/>
    <property type="project" value="UniProtKB-SubCell"/>
</dbReference>
<dbReference type="OrthoDB" id="1906253at2759"/>
<evidence type="ECO:0000256" key="7">
    <source>
        <dbReference type="SAM" id="MobiDB-lite"/>
    </source>
</evidence>
<dbReference type="PANTHER" id="PTHR31246">
    <property type="entry name" value="MICROTUBULE-ASSOCIATED PROTEIN 70-2"/>
    <property type="match status" value="1"/>
</dbReference>
<feature type="coiled-coil region" evidence="6">
    <location>
        <begin position="179"/>
        <end position="220"/>
    </location>
</feature>
<proteinExistence type="inferred from homology"/>
<reference evidence="9" key="1">
    <citation type="journal article" date="2016" name="Nat. Commun.">
        <title>The Gonium pectorale genome demonstrates co-option of cell cycle regulation during the evolution of multicellularity.</title>
        <authorList>
            <person name="Hanschen E.R."/>
            <person name="Marriage T.N."/>
            <person name="Ferris P.J."/>
            <person name="Hamaji T."/>
            <person name="Toyoda A."/>
            <person name="Fujiyama A."/>
            <person name="Neme R."/>
            <person name="Noguchi H."/>
            <person name="Minakuchi Y."/>
            <person name="Suzuki M."/>
            <person name="Kawai-Toyooka H."/>
            <person name="Smith D.R."/>
            <person name="Sparks H."/>
            <person name="Anderson J."/>
            <person name="Bakaric R."/>
            <person name="Luria V."/>
            <person name="Karger A."/>
            <person name="Kirschner M.W."/>
            <person name="Durand P.M."/>
            <person name="Michod R.E."/>
            <person name="Nozaki H."/>
            <person name="Olson B.J."/>
        </authorList>
    </citation>
    <scope>NUCLEOTIDE SEQUENCE [LARGE SCALE GENOMIC DNA]</scope>
    <source>
        <strain evidence="9">NIES-2863</strain>
    </source>
</reference>
<feature type="region of interest" description="Disordered" evidence="7">
    <location>
        <begin position="387"/>
        <end position="453"/>
    </location>
</feature>
<keyword evidence="9" id="KW-1185">Reference proteome</keyword>
<feature type="compositionally biased region" description="Low complexity" evidence="7">
    <location>
        <begin position="567"/>
        <end position="586"/>
    </location>
</feature>
<dbReference type="EMBL" id="LSYV01000012">
    <property type="protein sequence ID" value="KXZ51673.1"/>
    <property type="molecule type" value="Genomic_DNA"/>
</dbReference>
<dbReference type="InterPro" id="IPR009768">
    <property type="entry name" value="MAP70"/>
</dbReference>
<dbReference type="AlphaFoldDB" id="A0A150GPB1"/>
<dbReference type="GO" id="GO:0007010">
    <property type="term" value="P:cytoskeleton organization"/>
    <property type="evidence" value="ECO:0007669"/>
    <property type="project" value="InterPro"/>
</dbReference>
<evidence type="ECO:0000256" key="4">
    <source>
        <dbReference type="ARBA" id="ARBA00023054"/>
    </source>
</evidence>
<evidence type="ECO:0000256" key="5">
    <source>
        <dbReference type="ARBA" id="ARBA00023212"/>
    </source>
</evidence>
<evidence type="ECO:0000256" key="3">
    <source>
        <dbReference type="ARBA" id="ARBA00022490"/>
    </source>
</evidence>
<keyword evidence="4 6" id="KW-0175">Coiled coil</keyword>
<comment type="similarity">
    <text evidence="2">Belongs to the MAP70 family.</text>
</comment>
<organism evidence="8 9">
    <name type="scientific">Gonium pectorale</name>
    <name type="common">Green alga</name>
    <dbReference type="NCBI Taxonomy" id="33097"/>
    <lineage>
        <taxon>Eukaryota</taxon>
        <taxon>Viridiplantae</taxon>
        <taxon>Chlorophyta</taxon>
        <taxon>core chlorophytes</taxon>
        <taxon>Chlorophyceae</taxon>
        <taxon>CS clade</taxon>
        <taxon>Chlamydomonadales</taxon>
        <taxon>Volvocaceae</taxon>
        <taxon>Gonium</taxon>
    </lineage>
</organism>
<keyword evidence="3" id="KW-0963">Cytoplasm</keyword>
<feature type="coiled-coil region" evidence="6">
    <location>
        <begin position="44"/>
        <end position="85"/>
    </location>
</feature>
<feature type="region of interest" description="Disordered" evidence="7">
    <location>
        <begin position="495"/>
        <end position="665"/>
    </location>
</feature>
<feature type="compositionally biased region" description="Low complexity" evidence="7">
    <location>
        <begin position="406"/>
        <end position="430"/>
    </location>
</feature>
<keyword evidence="5" id="KW-0206">Cytoskeleton</keyword>
<feature type="region of interest" description="Disordered" evidence="7">
    <location>
        <begin position="1"/>
        <end position="27"/>
    </location>
</feature>
<dbReference type="PANTHER" id="PTHR31246:SF32">
    <property type="entry name" value="MICROTUBULE-ASSOCIATED PROTEIN 70-1"/>
    <property type="match status" value="1"/>
</dbReference>
<evidence type="ECO:0000313" key="8">
    <source>
        <dbReference type="EMBL" id="KXZ51673.1"/>
    </source>
</evidence>
<evidence type="ECO:0000256" key="1">
    <source>
        <dbReference type="ARBA" id="ARBA00004245"/>
    </source>
</evidence>
<evidence type="ECO:0000256" key="2">
    <source>
        <dbReference type="ARBA" id="ARBA00008825"/>
    </source>
</evidence>
<evidence type="ECO:0000313" key="9">
    <source>
        <dbReference type="Proteomes" id="UP000075714"/>
    </source>
</evidence>
<comment type="caution">
    <text evidence="8">The sequence shown here is derived from an EMBL/GenBank/DDBJ whole genome shotgun (WGS) entry which is preliminary data.</text>
</comment>
<comment type="subcellular location">
    <subcellularLocation>
        <location evidence="1">Cytoplasm</location>
        <location evidence="1">Cytoskeleton</location>
    </subcellularLocation>
</comment>
<dbReference type="Pfam" id="PF07058">
    <property type="entry name" value="MAP70"/>
    <property type="match status" value="1"/>
</dbReference>
<dbReference type="Proteomes" id="UP000075714">
    <property type="component" value="Unassembled WGS sequence"/>
</dbReference>
<dbReference type="STRING" id="33097.A0A150GPB1"/>
<protein>
    <submittedName>
        <fullName evidence="8">Uncharacterized protein</fullName>
    </submittedName>
</protein>
<feature type="compositionally biased region" description="Low complexity" evidence="7">
    <location>
        <begin position="607"/>
        <end position="621"/>
    </location>
</feature>
<feature type="region of interest" description="Disordered" evidence="7">
    <location>
        <begin position="156"/>
        <end position="175"/>
    </location>
</feature>